<evidence type="ECO:0000313" key="2">
    <source>
        <dbReference type="Ensembl" id="ENSMSIP00000030604.1"/>
    </source>
</evidence>
<dbReference type="Ensembl" id="ENSMSIT00000038554.1">
    <property type="protein sequence ID" value="ENSMSIP00000030604.1"/>
    <property type="gene ID" value="ENSMSIG00000025635.1"/>
</dbReference>
<name>A0A8C6I4D4_MUSSI</name>
<evidence type="ECO:0000256" key="1">
    <source>
        <dbReference type="SAM" id="MobiDB-lite"/>
    </source>
</evidence>
<accession>A0A8C6I4D4</accession>
<dbReference type="Proteomes" id="UP000694415">
    <property type="component" value="Unplaced"/>
</dbReference>
<organism evidence="2 3">
    <name type="scientific">Mus spicilegus</name>
    <name type="common">Mound-building mouse</name>
    <dbReference type="NCBI Taxonomy" id="10103"/>
    <lineage>
        <taxon>Eukaryota</taxon>
        <taxon>Metazoa</taxon>
        <taxon>Chordata</taxon>
        <taxon>Craniata</taxon>
        <taxon>Vertebrata</taxon>
        <taxon>Euteleostomi</taxon>
        <taxon>Mammalia</taxon>
        <taxon>Eutheria</taxon>
        <taxon>Euarchontoglires</taxon>
        <taxon>Glires</taxon>
        <taxon>Rodentia</taxon>
        <taxon>Myomorpha</taxon>
        <taxon>Muroidea</taxon>
        <taxon>Muridae</taxon>
        <taxon>Murinae</taxon>
        <taxon>Mus</taxon>
        <taxon>Mus</taxon>
    </lineage>
</organism>
<dbReference type="AlphaFoldDB" id="A0A8C6I4D4"/>
<sequence length="109" mass="12247">AWVVKFPEASSSPDVAHREKSPSLALSPHARKGDHAQKRRRISIVTLLEDAWWDNVEGFLPGFRAGCCRLPPSPSFHLPLARDTFHDKPGRPGIFHNPHLSLLIDLRRG</sequence>
<keyword evidence="3" id="KW-1185">Reference proteome</keyword>
<reference evidence="2" key="1">
    <citation type="submission" date="2025-08" db="UniProtKB">
        <authorList>
            <consortium name="Ensembl"/>
        </authorList>
    </citation>
    <scope>IDENTIFICATION</scope>
</reference>
<protein>
    <submittedName>
        <fullName evidence="2">Uncharacterized protein</fullName>
    </submittedName>
</protein>
<proteinExistence type="predicted"/>
<reference evidence="2" key="2">
    <citation type="submission" date="2025-09" db="UniProtKB">
        <authorList>
            <consortium name="Ensembl"/>
        </authorList>
    </citation>
    <scope>IDENTIFICATION</scope>
</reference>
<evidence type="ECO:0000313" key="3">
    <source>
        <dbReference type="Proteomes" id="UP000694415"/>
    </source>
</evidence>
<feature type="region of interest" description="Disordered" evidence="1">
    <location>
        <begin position="1"/>
        <end position="38"/>
    </location>
</feature>